<evidence type="ECO:0000313" key="1">
    <source>
        <dbReference type="EMBL" id="GBG14314.1"/>
    </source>
</evidence>
<reference evidence="1 2" key="1">
    <citation type="journal article" date="2018" name="Environ. Microbiol.">
        <title>Isolation and genomic characterization of Novimethylophilus kurashikiensis gen. nov. sp. nov., a new lanthanide-dependent methylotrophic species of Methylophilaceae.</title>
        <authorList>
            <person name="Lv H."/>
            <person name="Sahin N."/>
            <person name="Tani A."/>
        </authorList>
    </citation>
    <scope>NUCLEOTIDE SEQUENCE [LARGE SCALE GENOMIC DNA]</scope>
    <source>
        <strain evidence="1 2">La2-4</strain>
    </source>
</reference>
<comment type="caution">
    <text evidence="1">The sequence shown here is derived from an EMBL/GenBank/DDBJ whole genome shotgun (WGS) entry which is preliminary data.</text>
</comment>
<dbReference type="RefSeq" id="WP_109015511.1">
    <property type="nucleotide sequence ID" value="NZ_BDOQ01000007.1"/>
</dbReference>
<dbReference type="OrthoDB" id="9133298at2"/>
<protein>
    <submittedName>
        <fullName evidence="1">Uroporphyrinogen decarboxylase</fullName>
    </submittedName>
</protein>
<dbReference type="Proteomes" id="UP000245081">
    <property type="component" value="Unassembled WGS sequence"/>
</dbReference>
<dbReference type="AlphaFoldDB" id="A0A2R5FCE6"/>
<evidence type="ECO:0000313" key="2">
    <source>
        <dbReference type="Proteomes" id="UP000245081"/>
    </source>
</evidence>
<proteinExistence type="predicted"/>
<dbReference type="EMBL" id="BDOQ01000007">
    <property type="protein sequence ID" value="GBG14314.1"/>
    <property type="molecule type" value="Genomic_DNA"/>
</dbReference>
<accession>A0A2R5FCE6</accession>
<name>A0A2R5FCE6_9PROT</name>
<organism evidence="1 2">
    <name type="scientific">Novimethylophilus kurashikiensis</name>
    <dbReference type="NCBI Taxonomy" id="1825523"/>
    <lineage>
        <taxon>Bacteria</taxon>
        <taxon>Pseudomonadati</taxon>
        <taxon>Pseudomonadota</taxon>
        <taxon>Betaproteobacteria</taxon>
        <taxon>Nitrosomonadales</taxon>
        <taxon>Methylophilaceae</taxon>
        <taxon>Novimethylophilus</taxon>
    </lineage>
</organism>
<gene>
    <name evidence="1" type="ORF">NMK_1912</name>
</gene>
<sequence>MQAFIQELDAQFGTDQAMGVYFDVEGMKVSAADFDARADEFQDKEYFSCLPDGSSATCCTNYAVQVRNAYPGRVQIVGFHNENNPTSRVAIEGIHPGGHDFAILDDRYLIDPWIKLVAADTDQIIYDLQDPDDAAKVAINYGPASCWEPV</sequence>
<keyword evidence="2" id="KW-1185">Reference proteome</keyword>